<sequence>MTRLLLGLIINTAALWIADSFVEGIHLIPFGSGEANLVLSYAAVAAVFGIVNAVIGNFIRIVAFPLYLLTLGLVALLVNASLLMLVSQATPYMGFGLVIDDFSWGVIGALAMSLCNWLIGIALRPFMSPVSVTR</sequence>
<proteinExistence type="predicted"/>
<feature type="transmembrane region" description="Helical" evidence="1">
    <location>
        <begin position="66"/>
        <end position="90"/>
    </location>
</feature>
<gene>
    <name evidence="2" type="ORF">UFOPK1767_00828</name>
</gene>
<name>A0A6J6FJ02_9ZZZZ</name>
<keyword evidence="1" id="KW-1133">Transmembrane helix</keyword>
<evidence type="ECO:0000256" key="1">
    <source>
        <dbReference type="SAM" id="Phobius"/>
    </source>
</evidence>
<dbReference type="PANTHER" id="PTHR37309">
    <property type="entry name" value="SLR0284 PROTEIN"/>
    <property type="match status" value="1"/>
</dbReference>
<dbReference type="InterPro" id="IPR007165">
    <property type="entry name" value="Phage_holin_4_2"/>
</dbReference>
<dbReference type="AlphaFoldDB" id="A0A6J6FJ02"/>
<organism evidence="2">
    <name type="scientific">freshwater metagenome</name>
    <dbReference type="NCBI Taxonomy" id="449393"/>
    <lineage>
        <taxon>unclassified sequences</taxon>
        <taxon>metagenomes</taxon>
        <taxon>ecological metagenomes</taxon>
    </lineage>
</organism>
<feature type="transmembrane region" description="Helical" evidence="1">
    <location>
        <begin position="36"/>
        <end position="59"/>
    </location>
</feature>
<dbReference type="EMBL" id="CAEZTZ010000116">
    <property type="protein sequence ID" value="CAB4588881.1"/>
    <property type="molecule type" value="Genomic_DNA"/>
</dbReference>
<dbReference type="PANTHER" id="PTHR37309:SF1">
    <property type="entry name" value="SLR0284 PROTEIN"/>
    <property type="match status" value="1"/>
</dbReference>
<reference evidence="2" key="1">
    <citation type="submission" date="2020-05" db="EMBL/GenBank/DDBJ databases">
        <authorList>
            <person name="Chiriac C."/>
            <person name="Salcher M."/>
            <person name="Ghai R."/>
            <person name="Kavagutti S V."/>
        </authorList>
    </citation>
    <scope>NUCLEOTIDE SEQUENCE</scope>
</reference>
<dbReference type="Pfam" id="PF04020">
    <property type="entry name" value="Phage_holin_4_2"/>
    <property type="match status" value="1"/>
</dbReference>
<keyword evidence="1" id="KW-0812">Transmembrane</keyword>
<accession>A0A6J6FJ02</accession>
<keyword evidence="1" id="KW-0472">Membrane</keyword>
<protein>
    <submittedName>
        <fullName evidence="2">Unannotated protein</fullName>
    </submittedName>
</protein>
<evidence type="ECO:0000313" key="2">
    <source>
        <dbReference type="EMBL" id="CAB4588881.1"/>
    </source>
</evidence>
<feature type="transmembrane region" description="Helical" evidence="1">
    <location>
        <begin position="102"/>
        <end position="123"/>
    </location>
</feature>